<comment type="caution">
    <text evidence="1">The sequence shown here is derived from an EMBL/GenBank/DDBJ whole genome shotgun (WGS) entry which is preliminary data.</text>
</comment>
<name>A0ABW2Q6B9_9MICO</name>
<dbReference type="Proteomes" id="UP001596455">
    <property type="component" value="Unassembled WGS sequence"/>
</dbReference>
<dbReference type="EMBL" id="JBHTCQ010000001">
    <property type="protein sequence ID" value="MFC7405033.1"/>
    <property type="molecule type" value="Genomic_DNA"/>
</dbReference>
<gene>
    <name evidence="1" type="ORF">ACFQQL_07915</name>
</gene>
<evidence type="ECO:0000313" key="2">
    <source>
        <dbReference type="Proteomes" id="UP001596455"/>
    </source>
</evidence>
<dbReference type="RefSeq" id="WP_382392989.1">
    <property type="nucleotide sequence ID" value="NZ_JBHTCQ010000001.1"/>
</dbReference>
<proteinExistence type="predicted"/>
<sequence>MTPRSAASRPVRARGLVESPLQLLSAVEAHAAGLGGAATTVHVRSDVPALDDARRELEQVGLPDGLDLVLSARRAALGWREPVELVGDAFSGLYQTAALPSAVPPAARLRRAERVVLLDDGLATLELVRVLTTDGAPLVRIGSAAGDVRRTLGTVAARQLRALARRGSLVLFTAMPLDTATTKQLVGRGVRVVPNRFTWLAGVDLPGTPDEPTVVVGSGMVADGLLDPDGYVRWVADLAASEPLRYFPHRRNDPSVLSRLAALPGVTVDAPGAPVELRLQGLRAGQRVVTLPSTSSVLLTRMLGPRGVRVDARDVPETWWTAAASPSLRQHLRSVLALAEAARAQGEQV</sequence>
<protein>
    <submittedName>
        <fullName evidence="1">Uncharacterized protein</fullName>
    </submittedName>
</protein>
<evidence type="ECO:0000313" key="1">
    <source>
        <dbReference type="EMBL" id="MFC7405033.1"/>
    </source>
</evidence>
<keyword evidence="2" id="KW-1185">Reference proteome</keyword>
<reference evidence="2" key="1">
    <citation type="journal article" date="2019" name="Int. J. Syst. Evol. Microbiol.">
        <title>The Global Catalogue of Microorganisms (GCM) 10K type strain sequencing project: providing services to taxonomists for standard genome sequencing and annotation.</title>
        <authorList>
            <consortium name="The Broad Institute Genomics Platform"/>
            <consortium name="The Broad Institute Genome Sequencing Center for Infectious Disease"/>
            <person name="Wu L."/>
            <person name="Ma J."/>
        </authorList>
    </citation>
    <scope>NUCLEOTIDE SEQUENCE [LARGE SCALE GENOMIC DNA]</scope>
    <source>
        <strain evidence="2">JCM 1490</strain>
    </source>
</reference>
<organism evidence="1 2">
    <name type="scientific">Georgenia alba</name>
    <dbReference type="NCBI Taxonomy" id="2233858"/>
    <lineage>
        <taxon>Bacteria</taxon>
        <taxon>Bacillati</taxon>
        <taxon>Actinomycetota</taxon>
        <taxon>Actinomycetes</taxon>
        <taxon>Micrococcales</taxon>
        <taxon>Bogoriellaceae</taxon>
        <taxon>Georgenia</taxon>
    </lineage>
</organism>
<accession>A0ABW2Q6B9</accession>